<comment type="caution">
    <text evidence="3">The sequence shown here is derived from an EMBL/GenBank/DDBJ whole genome shotgun (WGS) entry which is preliminary data.</text>
</comment>
<dbReference type="InterPro" id="IPR009057">
    <property type="entry name" value="Homeodomain-like_sf"/>
</dbReference>
<dbReference type="Gene3D" id="1.10.10.2840">
    <property type="entry name" value="PucR C-terminal helix-turn-helix domain"/>
    <property type="match status" value="1"/>
</dbReference>
<gene>
    <name evidence="3" type="primary">cdaR</name>
    <name evidence="3" type="ORF">BN983_01003</name>
</gene>
<dbReference type="InterPro" id="IPR025736">
    <property type="entry name" value="PucR_C-HTH_dom"/>
</dbReference>
<dbReference type="RefSeq" id="WP_035506238.1">
    <property type="nucleotide sequence ID" value="NZ_CCDH010000001.1"/>
</dbReference>
<evidence type="ECO:0000259" key="2">
    <source>
        <dbReference type="Pfam" id="PF13556"/>
    </source>
</evidence>
<dbReference type="EMBL" id="CCDI010000001">
    <property type="protein sequence ID" value="CDQ22787.1"/>
    <property type="molecule type" value="Genomic_DNA"/>
</dbReference>
<keyword evidence="4" id="KW-1185">Reference proteome</keyword>
<sequence length="348" mass="39806">MELTAQLGQEIIHRLSRYIDVSINLMDPTGKIVASTDRSRVNQIHGGAQSVIHTLEAQKIRPEDCRHFPNTKPGMNLPIFHRGELAGVVGLTGDPNEVFQAAGMTQGSVEIALDQLYIQKQSFYQERQWNHWFHRLMSFENTDKLEKEALYALRTDVKKTWQVMVFQTDAPYDLTENLRLQTGPKELDPLFILPYQENLVVMPLPFGKSHPNLKVEAPAAIGEPGYNAKGIRTSFEQAKQSIDIAGKKGTVAYSASLKMERLLANIADETYHDVTDPYTNRLNRLERAYLRTLQAYFNHDLKINRTAEHLHIHRNTLNYRLDQIYKKVGLDARKFKDAVLLQSILINL</sequence>
<dbReference type="Pfam" id="PF05651">
    <property type="entry name" value="Diacid_rec"/>
    <property type="match status" value="1"/>
</dbReference>
<dbReference type="InterPro" id="IPR051448">
    <property type="entry name" value="CdaR-like_regulators"/>
</dbReference>
<evidence type="ECO:0000313" key="3">
    <source>
        <dbReference type="EMBL" id="CDQ22787.1"/>
    </source>
</evidence>
<evidence type="ECO:0000313" key="4">
    <source>
        <dbReference type="Proteomes" id="UP000028868"/>
    </source>
</evidence>
<proteinExistence type="predicted"/>
<reference evidence="3 4" key="2">
    <citation type="submission" date="2014-05" db="EMBL/GenBank/DDBJ databases">
        <title>Draft genome sequence of Halobacillus karajensis HK-03.</title>
        <authorList>
            <person name="Khelaifia S."/>
            <person name="Croce O."/>
            <person name="Lagier J.C."/>
            <person name="Raoult D."/>
        </authorList>
    </citation>
    <scope>NUCLEOTIDE SEQUENCE [LARGE SCALE GENOMIC DNA]</scope>
    <source>
        <strain evidence="3 4">HD-03</strain>
    </source>
</reference>
<dbReference type="AlphaFoldDB" id="A0A024P3F7"/>
<dbReference type="Pfam" id="PF13556">
    <property type="entry name" value="HTH_30"/>
    <property type="match status" value="1"/>
</dbReference>
<protein>
    <submittedName>
        <fullName evidence="3">Sugar diacid regulator</fullName>
    </submittedName>
</protein>
<accession>A0A024P3F7</accession>
<feature type="domain" description="PucR C-terminal helix-turn-helix" evidence="2">
    <location>
        <begin position="289"/>
        <end position="342"/>
    </location>
</feature>
<feature type="domain" description="Putative sugar diacid recognition" evidence="1">
    <location>
        <begin position="3"/>
        <end position="134"/>
    </location>
</feature>
<dbReference type="PANTHER" id="PTHR33744:SF15">
    <property type="entry name" value="CARBOHYDRATE DIACID REGULATOR"/>
    <property type="match status" value="1"/>
</dbReference>
<reference evidence="4" key="1">
    <citation type="submission" date="2014-03" db="EMBL/GenBank/DDBJ databases">
        <authorList>
            <person name="Urmite Genomes U."/>
        </authorList>
    </citation>
    <scope>NUCLEOTIDE SEQUENCE [LARGE SCALE GENOMIC DNA]</scope>
    <source>
        <strain evidence="4">HD-03</strain>
    </source>
</reference>
<dbReference type="PANTHER" id="PTHR33744">
    <property type="entry name" value="CARBOHYDRATE DIACID REGULATOR"/>
    <property type="match status" value="1"/>
</dbReference>
<dbReference type="InterPro" id="IPR042070">
    <property type="entry name" value="PucR_C-HTH_sf"/>
</dbReference>
<name>A0A024P3F7_9BACI</name>
<organism evidence="3 4">
    <name type="scientific">Halobacillus karajensis</name>
    <dbReference type="NCBI Taxonomy" id="195088"/>
    <lineage>
        <taxon>Bacteria</taxon>
        <taxon>Bacillati</taxon>
        <taxon>Bacillota</taxon>
        <taxon>Bacilli</taxon>
        <taxon>Bacillales</taxon>
        <taxon>Bacillaceae</taxon>
        <taxon>Halobacillus</taxon>
    </lineage>
</organism>
<dbReference type="SUPFAM" id="SSF46689">
    <property type="entry name" value="Homeodomain-like"/>
    <property type="match status" value="1"/>
</dbReference>
<dbReference type="Proteomes" id="UP000028868">
    <property type="component" value="Unassembled WGS sequence"/>
</dbReference>
<dbReference type="InterPro" id="IPR008599">
    <property type="entry name" value="Diacid_rec"/>
</dbReference>
<evidence type="ECO:0000259" key="1">
    <source>
        <dbReference type="Pfam" id="PF05651"/>
    </source>
</evidence>